<accession>A0A8S1MNW8</accession>
<organism evidence="1 2">
    <name type="scientific">Paramecium sonneborni</name>
    <dbReference type="NCBI Taxonomy" id="65129"/>
    <lineage>
        <taxon>Eukaryota</taxon>
        <taxon>Sar</taxon>
        <taxon>Alveolata</taxon>
        <taxon>Ciliophora</taxon>
        <taxon>Intramacronucleata</taxon>
        <taxon>Oligohymenophorea</taxon>
        <taxon>Peniculida</taxon>
        <taxon>Parameciidae</taxon>
        <taxon>Paramecium</taxon>
    </lineage>
</organism>
<comment type="caution">
    <text evidence="1">The sequence shown here is derived from an EMBL/GenBank/DDBJ whole genome shotgun (WGS) entry which is preliminary data.</text>
</comment>
<evidence type="ECO:0000313" key="1">
    <source>
        <dbReference type="EMBL" id="CAD8081032.1"/>
    </source>
</evidence>
<dbReference type="OrthoDB" id="10262413at2759"/>
<evidence type="ECO:0000313" key="2">
    <source>
        <dbReference type="Proteomes" id="UP000692954"/>
    </source>
</evidence>
<dbReference type="Proteomes" id="UP000692954">
    <property type="component" value="Unassembled WGS sequence"/>
</dbReference>
<dbReference type="AlphaFoldDB" id="A0A8S1MNW8"/>
<proteinExistence type="predicted"/>
<gene>
    <name evidence="1" type="ORF">PSON_ATCC_30995.1.T0410198</name>
</gene>
<name>A0A8S1MNW8_9CILI</name>
<dbReference type="EMBL" id="CAJJDN010000041">
    <property type="protein sequence ID" value="CAD8081032.1"/>
    <property type="molecule type" value="Genomic_DNA"/>
</dbReference>
<protein>
    <submittedName>
        <fullName evidence="1">Uncharacterized protein</fullName>
    </submittedName>
</protein>
<reference evidence="1" key="1">
    <citation type="submission" date="2021-01" db="EMBL/GenBank/DDBJ databases">
        <authorList>
            <consortium name="Genoscope - CEA"/>
            <person name="William W."/>
        </authorList>
    </citation>
    <scope>NUCLEOTIDE SEQUENCE</scope>
</reference>
<keyword evidence="2" id="KW-1185">Reference proteome</keyword>
<sequence>MYKKYFINNLDTPFGHEFYSQLSNLDQRESFHFGSANLNQQKKFKNFKIIQNFWDLKDIINECDVFVYQIQQSTQAELDFMYDYLQNQKQNQKVQLNQSKVLIVVSSLLSWQATPDKQNKTQQNNQIKDQTELLQLDYQQNQTFFQDIFWDENDYKSRCSSQKEEDLQDWEDLFLSNKNENLKVIIISAGLIYGRKEDLFYKYLKAAYLQQQTKLYYQGDGKNLVPTIHIKDLISMIIYVSETVPDKKYIFAVDNTDDRKLKSIVQGISSGIGSGHIEQIADKLNDKELKQICDLNSYDYYCLQLHLNCKPSKLFVGTKENPSNFKWHCEKGIVANLDKLLQEFLIQLHEK</sequence>